<evidence type="ECO:0000256" key="7">
    <source>
        <dbReference type="ARBA" id="ARBA00023170"/>
    </source>
</evidence>
<dbReference type="NCBIfam" id="TIGR00064">
    <property type="entry name" value="ftsY"/>
    <property type="match status" value="1"/>
</dbReference>
<dbReference type="InterPro" id="IPR003593">
    <property type="entry name" value="AAA+_ATPase"/>
</dbReference>
<proteinExistence type="inferred from homology"/>
<dbReference type="HAMAP" id="MF_00920">
    <property type="entry name" value="FtsY"/>
    <property type="match status" value="1"/>
</dbReference>
<keyword evidence="7 9" id="KW-0675">Receptor</keyword>
<dbReference type="InterPro" id="IPR013822">
    <property type="entry name" value="Signal_recog_particl_SRP54_hlx"/>
</dbReference>
<protein>
    <recommendedName>
        <fullName evidence="9">Signal recognition particle receptor FtsY</fullName>
        <shortName evidence="9">SRP receptor</shortName>
        <ecNumber evidence="9">3.6.5.4</ecNumber>
    </recommendedName>
</protein>
<dbReference type="GO" id="GO:0003924">
    <property type="term" value="F:GTPase activity"/>
    <property type="evidence" value="ECO:0007669"/>
    <property type="project" value="UniProtKB-UniRule"/>
</dbReference>
<dbReference type="RefSeq" id="WP_173493354.1">
    <property type="nucleotide sequence ID" value="NZ_CP054056.1"/>
</dbReference>
<dbReference type="EMBL" id="CP054056">
    <property type="protein sequence ID" value="QKJ25057.1"/>
    <property type="molecule type" value="Genomic_DNA"/>
</dbReference>
<evidence type="ECO:0000256" key="9">
    <source>
        <dbReference type="HAMAP-Rule" id="MF_00920"/>
    </source>
</evidence>
<evidence type="ECO:0000256" key="1">
    <source>
        <dbReference type="ARBA" id="ARBA00022475"/>
    </source>
</evidence>
<dbReference type="GO" id="GO:0005047">
    <property type="term" value="F:signal recognition particle binding"/>
    <property type="evidence" value="ECO:0007669"/>
    <property type="project" value="TreeGrafter"/>
</dbReference>
<keyword evidence="6 9" id="KW-0472">Membrane</keyword>
<evidence type="ECO:0000259" key="11">
    <source>
        <dbReference type="PROSITE" id="PS00300"/>
    </source>
</evidence>
<dbReference type="InterPro" id="IPR042101">
    <property type="entry name" value="SRP54_N_sf"/>
</dbReference>
<comment type="subunit">
    <text evidence="9">Part of the signal recognition particle protein translocation system, which is composed of SRP and FtsY.</text>
</comment>
<dbReference type="GO" id="GO:0005886">
    <property type="term" value="C:plasma membrane"/>
    <property type="evidence" value="ECO:0007669"/>
    <property type="project" value="UniProtKB-SubCell"/>
</dbReference>
<feature type="binding site" evidence="9">
    <location>
        <begin position="217"/>
        <end position="221"/>
    </location>
    <ligand>
        <name>GTP</name>
        <dbReference type="ChEBI" id="CHEBI:37565"/>
    </ligand>
</feature>
<dbReference type="InterPro" id="IPR027417">
    <property type="entry name" value="P-loop_NTPase"/>
</dbReference>
<sequence>MFKFLKRLRGEEPAQSPSSNIEPTTSVVNAEPLVVEVESVELPKRTLGEGIRSLFGAPVDREDLEDILIRADFGVEASVEISEELKREANRQGASSDAELRLLLKDLLAKKLTRSDSALNLASGSLPYVILVVGVNGAGKTTTIGKLSKWLRDGDWSVVLGAADTFRAAAVEQLGTWADRSGSTLVRPEREGQDPASVAYQTVEVALSQNADIAIIDTAGRLQNKKDLMDELGKIRRAVEKQAQIAEVLLVIDSTMGQNAMAQAKAFTEVAEVTGIVMTKLDGTAKGGILYSLQSALDLPVKLVGVGEGINDFAFFSPEEFAKGLVAYKS</sequence>
<dbReference type="Gene3D" id="3.40.50.300">
    <property type="entry name" value="P-loop containing nucleotide triphosphate hydrolases"/>
    <property type="match status" value="1"/>
</dbReference>
<dbReference type="InterPro" id="IPR000897">
    <property type="entry name" value="SRP54_GTPase_dom"/>
</dbReference>
<comment type="similarity">
    <text evidence="9">Belongs to the GTP-binding SRP family. FtsY subfamily.</text>
</comment>
<dbReference type="InterPro" id="IPR036225">
    <property type="entry name" value="SRP/SRP_N"/>
</dbReference>
<evidence type="ECO:0000256" key="10">
    <source>
        <dbReference type="SAM" id="MobiDB-lite"/>
    </source>
</evidence>
<dbReference type="Pfam" id="PF02881">
    <property type="entry name" value="SRP54_N"/>
    <property type="match status" value="1"/>
</dbReference>
<dbReference type="SUPFAM" id="SSF47364">
    <property type="entry name" value="Domain of the SRP/SRP receptor G-proteins"/>
    <property type="match status" value="1"/>
</dbReference>
<dbReference type="SMART" id="SM00962">
    <property type="entry name" value="SRP54"/>
    <property type="match status" value="1"/>
</dbReference>
<evidence type="ECO:0000256" key="3">
    <source>
        <dbReference type="ARBA" id="ARBA00022741"/>
    </source>
</evidence>
<evidence type="ECO:0000256" key="6">
    <source>
        <dbReference type="ARBA" id="ARBA00023136"/>
    </source>
</evidence>
<dbReference type="SMART" id="SM00963">
    <property type="entry name" value="SRP54_N"/>
    <property type="match status" value="1"/>
</dbReference>
<dbReference type="GO" id="GO:0005525">
    <property type="term" value="F:GTP binding"/>
    <property type="evidence" value="ECO:0007669"/>
    <property type="project" value="UniProtKB-UniRule"/>
</dbReference>
<dbReference type="InterPro" id="IPR004390">
    <property type="entry name" value="SR_rcpt_FtsY"/>
</dbReference>
<accession>A0A7D4UAK2</accession>
<feature type="binding site" evidence="9">
    <location>
        <begin position="279"/>
        <end position="282"/>
    </location>
    <ligand>
        <name>GTP</name>
        <dbReference type="ChEBI" id="CHEBI:37565"/>
    </ligand>
</feature>
<keyword evidence="3 9" id="KW-0547">Nucleotide-binding</keyword>
<keyword evidence="13" id="KW-1185">Reference proteome</keyword>
<name>A0A7D4UAK2_9MICO</name>
<dbReference type="KEGG" id="aqg:HRU87_02325"/>
<dbReference type="FunFam" id="3.40.50.300:FF:000053">
    <property type="entry name" value="Signal recognition particle receptor FtsY"/>
    <property type="match status" value="1"/>
</dbReference>
<feature type="binding site" evidence="9">
    <location>
        <begin position="134"/>
        <end position="141"/>
    </location>
    <ligand>
        <name>GTP</name>
        <dbReference type="ChEBI" id="CHEBI:37565"/>
    </ligand>
</feature>
<dbReference type="SMART" id="SM00382">
    <property type="entry name" value="AAA"/>
    <property type="match status" value="1"/>
</dbReference>
<evidence type="ECO:0000313" key="12">
    <source>
        <dbReference type="EMBL" id="QKJ25057.1"/>
    </source>
</evidence>
<dbReference type="GO" id="GO:0006614">
    <property type="term" value="P:SRP-dependent cotranslational protein targeting to membrane"/>
    <property type="evidence" value="ECO:0007669"/>
    <property type="project" value="InterPro"/>
</dbReference>
<dbReference type="AlphaFoldDB" id="A0A7D4UAK2"/>
<evidence type="ECO:0000313" key="13">
    <source>
        <dbReference type="Proteomes" id="UP000501003"/>
    </source>
</evidence>
<dbReference type="PROSITE" id="PS00300">
    <property type="entry name" value="SRP54"/>
    <property type="match status" value="1"/>
</dbReference>
<gene>
    <name evidence="9 12" type="primary">ftsY</name>
    <name evidence="12" type="ORF">HRU87_02325</name>
</gene>
<reference evidence="12 13" key="1">
    <citation type="submission" date="2020-05" db="EMBL/GenBank/DDBJ databases">
        <title>Aquirufa sp. strain 15G-AUS-rot a new Aquirufa species.</title>
        <authorList>
            <person name="Pitt A."/>
            <person name="Hahn M.W."/>
        </authorList>
    </citation>
    <scope>NUCLEOTIDE SEQUENCE [LARGE SCALE GENOMIC DNA]</scope>
    <source>
        <strain evidence="12 13">15G-AUS-rot</strain>
    </source>
</reference>
<evidence type="ECO:0000256" key="4">
    <source>
        <dbReference type="ARBA" id="ARBA00022801"/>
    </source>
</evidence>
<comment type="subcellular location">
    <subcellularLocation>
        <location evidence="9">Cell membrane</location>
        <topology evidence="9">Peripheral membrane protein</topology>
        <orientation evidence="9">Cytoplasmic side</orientation>
    </subcellularLocation>
    <subcellularLocation>
        <location evidence="9">Cytoplasm</location>
    </subcellularLocation>
</comment>
<organism evidence="12 13">
    <name type="scientific">Aquiluna borgnonia</name>
    <dbReference type="NCBI Taxonomy" id="2499157"/>
    <lineage>
        <taxon>Bacteria</taxon>
        <taxon>Bacillati</taxon>
        <taxon>Actinomycetota</taxon>
        <taxon>Actinomycetes</taxon>
        <taxon>Micrococcales</taxon>
        <taxon>Microbacteriaceae</taxon>
        <taxon>Luna cluster</taxon>
        <taxon>Luna-1 subcluster</taxon>
        <taxon>Aquiluna</taxon>
    </lineage>
</organism>
<evidence type="ECO:0000256" key="8">
    <source>
        <dbReference type="ARBA" id="ARBA00048027"/>
    </source>
</evidence>
<feature type="region of interest" description="Disordered" evidence="10">
    <location>
        <begin position="1"/>
        <end position="24"/>
    </location>
</feature>
<feature type="compositionally biased region" description="Polar residues" evidence="10">
    <location>
        <begin position="15"/>
        <end position="24"/>
    </location>
</feature>
<dbReference type="GO" id="GO:0005737">
    <property type="term" value="C:cytoplasm"/>
    <property type="evidence" value="ECO:0007669"/>
    <property type="project" value="UniProtKB-SubCell"/>
</dbReference>
<keyword evidence="2 9" id="KW-0963">Cytoplasm</keyword>
<dbReference type="Proteomes" id="UP000501003">
    <property type="component" value="Chromosome"/>
</dbReference>
<evidence type="ECO:0000256" key="5">
    <source>
        <dbReference type="ARBA" id="ARBA00023134"/>
    </source>
</evidence>
<dbReference type="EC" id="3.6.5.4" evidence="9"/>
<dbReference type="Pfam" id="PF00448">
    <property type="entry name" value="SRP54"/>
    <property type="match status" value="1"/>
</dbReference>
<dbReference type="Gene3D" id="1.20.120.140">
    <property type="entry name" value="Signal recognition particle SRP54, nucleotide-binding domain"/>
    <property type="match status" value="1"/>
</dbReference>
<feature type="domain" description="SRP54-type proteins GTP-binding" evidence="11">
    <location>
        <begin position="300"/>
        <end position="313"/>
    </location>
</feature>
<keyword evidence="5 9" id="KW-0342">GTP-binding</keyword>
<keyword evidence="4 9" id="KW-0378">Hydrolase</keyword>
<keyword evidence="1 9" id="KW-1003">Cell membrane</keyword>
<dbReference type="SUPFAM" id="SSF52540">
    <property type="entry name" value="P-loop containing nucleoside triphosphate hydrolases"/>
    <property type="match status" value="1"/>
</dbReference>
<comment type="function">
    <text evidence="9">Involved in targeting and insertion of nascent membrane proteins into the cytoplasmic membrane. Acts as a receptor for the complex formed by the signal recognition particle (SRP) and the ribosome-nascent chain (RNC).</text>
</comment>
<dbReference type="PANTHER" id="PTHR43134">
    <property type="entry name" value="SIGNAL RECOGNITION PARTICLE RECEPTOR SUBUNIT ALPHA"/>
    <property type="match status" value="1"/>
</dbReference>
<comment type="catalytic activity">
    <reaction evidence="8 9">
        <text>GTP + H2O = GDP + phosphate + H(+)</text>
        <dbReference type="Rhea" id="RHEA:19669"/>
        <dbReference type="ChEBI" id="CHEBI:15377"/>
        <dbReference type="ChEBI" id="CHEBI:15378"/>
        <dbReference type="ChEBI" id="CHEBI:37565"/>
        <dbReference type="ChEBI" id="CHEBI:43474"/>
        <dbReference type="ChEBI" id="CHEBI:58189"/>
        <dbReference type="EC" id="3.6.5.4"/>
    </reaction>
</comment>
<dbReference type="PANTHER" id="PTHR43134:SF1">
    <property type="entry name" value="SIGNAL RECOGNITION PARTICLE RECEPTOR SUBUNIT ALPHA"/>
    <property type="match status" value="1"/>
</dbReference>
<evidence type="ECO:0000256" key="2">
    <source>
        <dbReference type="ARBA" id="ARBA00022490"/>
    </source>
</evidence>